<evidence type="ECO:0000313" key="4">
    <source>
        <dbReference type="Proteomes" id="UP000039046"/>
    </source>
</evidence>
<dbReference type="EMBL" id="CDHN01000004">
    <property type="protein sequence ID" value="CEJ91641.1"/>
    <property type="molecule type" value="Genomic_DNA"/>
</dbReference>
<accession>A0A0A1T379</accession>
<evidence type="ECO:0000256" key="2">
    <source>
        <dbReference type="SAM" id="Phobius"/>
    </source>
</evidence>
<protein>
    <recommendedName>
        <fullName evidence="5">Capsule polysaccharide biosynthesis protein</fullName>
    </recommendedName>
</protein>
<keyword evidence="2" id="KW-0812">Transmembrane</keyword>
<evidence type="ECO:0000256" key="1">
    <source>
        <dbReference type="ARBA" id="ARBA00038476"/>
    </source>
</evidence>
<dbReference type="Pfam" id="PF13279">
    <property type="entry name" value="4HBT_2"/>
    <property type="match status" value="1"/>
</dbReference>
<keyword evidence="2" id="KW-1133">Transmembrane helix</keyword>
<reference evidence="3 4" key="1">
    <citation type="journal article" date="2015" name="Genome Announc.">
        <title>Draft Genome Sequence and Gene Annotation of the Entomopathogenic Fungus Verticillium hemipterigenum.</title>
        <authorList>
            <person name="Horn F."/>
            <person name="Habel A."/>
            <person name="Scharf D.H."/>
            <person name="Dworschak J."/>
            <person name="Brakhage A.A."/>
            <person name="Guthke R."/>
            <person name="Hertweck C."/>
            <person name="Linde J."/>
        </authorList>
    </citation>
    <scope>NUCLEOTIDE SEQUENCE [LARGE SCALE GENOMIC DNA]</scope>
</reference>
<dbReference type="AlphaFoldDB" id="A0A0A1T379"/>
<comment type="similarity">
    <text evidence="1">Belongs to the lcsJ thioesterase family.</text>
</comment>
<dbReference type="Proteomes" id="UP000039046">
    <property type="component" value="Unassembled WGS sequence"/>
</dbReference>
<dbReference type="HOGENOM" id="CLU_040660_2_0_1"/>
<dbReference type="PANTHER" id="PTHR12475:SF4">
    <property type="entry name" value="PROTEIN THEM6"/>
    <property type="match status" value="1"/>
</dbReference>
<evidence type="ECO:0008006" key="5">
    <source>
        <dbReference type="Google" id="ProtNLM"/>
    </source>
</evidence>
<keyword evidence="4" id="KW-1185">Reference proteome</keyword>
<evidence type="ECO:0000313" key="3">
    <source>
        <dbReference type="EMBL" id="CEJ91641.1"/>
    </source>
</evidence>
<name>A0A0A1T379_9HYPO</name>
<proteinExistence type="inferred from homology"/>
<sequence>MASAASKMDTLTVTARLFLPVLVGSAGYAAWRVDWQTAVRNFVSGPGRNSRIALLVFVFFNWKNMPFAWTFRVFYAIIYHNVLRRAPELGPRSLFKPMITPTHAPLLETDYNLHKSNSTYFTDLDISRTHLVSYICRAGLKKLSENAKSKMVMDPTTGKVAQGGLGIMLGSVACSFKKEIPSYKGYELWSKVVSWDRKWMYIVTHFVPKGTARPSEWLDPKCAKMRTRKAGQPAPDFEKKIYATAVSKYVFKIGRLTVSPATILENCNLLPERPGGWLSGENQIGDESADVSDVDLSVEGEWDWRRVEAQRRQGMEYVTGFKTVDEMHTLFDGGKDGALAYCGPG</sequence>
<dbReference type="PANTHER" id="PTHR12475">
    <property type="match status" value="1"/>
</dbReference>
<feature type="transmembrane region" description="Helical" evidence="2">
    <location>
        <begin position="53"/>
        <end position="75"/>
    </location>
</feature>
<gene>
    <name evidence="3" type="ORF">VHEMI07342</name>
</gene>
<dbReference type="SUPFAM" id="SSF54637">
    <property type="entry name" value="Thioesterase/thiol ester dehydrase-isomerase"/>
    <property type="match status" value="1"/>
</dbReference>
<dbReference type="InterPro" id="IPR029069">
    <property type="entry name" value="HotDog_dom_sf"/>
</dbReference>
<dbReference type="OrthoDB" id="265761at2759"/>
<dbReference type="InterPro" id="IPR051490">
    <property type="entry name" value="THEM6_lcsJ_thioesterase"/>
</dbReference>
<organism evidence="3 4">
    <name type="scientific">[Torrubiella] hemipterigena</name>
    <dbReference type="NCBI Taxonomy" id="1531966"/>
    <lineage>
        <taxon>Eukaryota</taxon>
        <taxon>Fungi</taxon>
        <taxon>Dikarya</taxon>
        <taxon>Ascomycota</taxon>
        <taxon>Pezizomycotina</taxon>
        <taxon>Sordariomycetes</taxon>
        <taxon>Hypocreomycetidae</taxon>
        <taxon>Hypocreales</taxon>
        <taxon>Clavicipitaceae</taxon>
        <taxon>Clavicipitaceae incertae sedis</taxon>
        <taxon>'Torrubiella' clade</taxon>
    </lineage>
</organism>
<keyword evidence="2" id="KW-0472">Membrane</keyword>